<reference evidence="1" key="1">
    <citation type="submission" date="2015-12" db="EMBL/GenBank/DDBJ databases">
        <title>Update maize B73 reference genome by single molecule sequencing technologies.</title>
        <authorList>
            <consortium name="Maize Genome Sequencing Project"/>
            <person name="Ware D."/>
        </authorList>
    </citation>
    <scope>NUCLEOTIDE SEQUENCE</scope>
    <source>
        <tissue evidence="1">Seedling</tissue>
    </source>
</reference>
<sequence>MSPSTVASFKLDHRLFPLLLVYVSCQKDYCSLRIFNRCFLLFSRDLNVYRPKLLLCMQLCFCMSLKLPMKLSQ</sequence>
<name>A0A1D6H106_MAIZE</name>
<organism evidence="1">
    <name type="scientific">Zea mays</name>
    <name type="common">Maize</name>
    <dbReference type="NCBI Taxonomy" id="4577"/>
    <lineage>
        <taxon>Eukaryota</taxon>
        <taxon>Viridiplantae</taxon>
        <taxon>Streptophyta</taxon>
        <taxon>Embryophyta</taxon>
        <taxon>Tracheophyta</taxon>
        <taxon>Spermatophyta</taxon>
        <taxon>Magnoliopsida</taxon>
        <taxon>Liliopsida</taxon>
        <taxon>Poales</taxon>
        <taxon>Poaceae</taxon>
        <taxon>PACMAD clade</taxon>
        <taxon>Panicoideae</taxon>
        <taxon>Andropogonodae</taxon>
        <taxon>Andropogoneae</taxon>
        <taxon>Tripsacinae</taxon>
        <taxon>Zea</taxon>
    </lineage>
</organism>
<proteinExistence type="predicted"/>
<protein>
    <submittedName>
        <fullName evidence="1">Zinc finger BED domain-containing protein DAYSLEEPER</fullName>
    </submittedName>
</protein>
<feature type="non-terminal residue" evidence="1">
    <location>
        <position position="73"/>
    </location>
</feature>
<evidence type="ECO:0000313" key="1">
    <source>
        <dbReference type="EMBL" id="AQK68576.1"/>
    </source>
</evidence>
<dbReference type="EMBL" id="CM000781">
    <property type="protein sequence ID" value="AQK68576.1"/>
    <property type="molecule type" value="Genomic_DNA"/>
</dbReference>
<dbReference type="AlphaFoldDB" id="A0A1D6H106"/>
<accession>A0A1D6H106</accession>
<gene>
    <name evidence="1" type="ORF">ZEAMMB73_Zm00001d015283</name>
</gene>